<accession>A0AAV2NKA3</accession>
<dbReference type="AlphaFoldDB" id="A0AAV2NKA3"/>
<protein>
    <submittedName>
        <fullName evidence="1">Uncharacterized protein</fullName>
    </submittedName>
</protein>
<gene>
    <name evidence="1" type="ORF">LPLAT_LOCUS6609</name>
</gene>
<keyword evidence="2" id="KW-1185">Reference proteome</keyword>
<reference evidence="1" key="1">
    <citation type="submission" date="2024-04" db="EMBL/GenBank/DDBJ databases">
        <authorList>
            <consortium name="Molecular Ecology Group"/>
        </authorList>
    </citation>
    <scope>NUCLEOTIDE SEQUENCE</scope>
</reference>
<evidence type="ECO:0000313" key="1">
    <source>
        <dbReference type="EMBL" id="CAL1680617.1"/>
    </source>
</evidence>
<organism evidence="1 2">
    <name type="scientific">Lasius platythorax</name>
    <dbReference type="NCBI Taxonomy" id="488582"/>
    <lineage>
        <taxon>Eukaryota</taxon>
        <taxon>Metazoa</taxon>
        <taxon>Ecdysozoa</taxon>
        <taxon>Arthropoda</taxon>
        <taxon>Hexapoda</taxon>
        <taxon>Insecta</taxon>
        <taxon>Pterygota</taxon>
        <taxon>Neoptera</taxon>
        <taxon>Endopterygota</taxon>
        <taxon>Hymenoptera</taxon>
        <taxon>Apocrita</taxon>
        <taxon>Aculeata</taxon>
        <taxon>Formicoidea</taxon>
        <taxon>Formicidae</taxon>
        <taxon>Formicinae</taxon>
        <taxon>Lasius</taxon>
        <taxon>Lasius</taxon>
    </lineage>
</organism>
<evidence type="ECO:0000313" key="2">
    <source>
        <dbReference type="Proteomes" id="UP001497644"/>
    </source>
</evidence>
<proteinExistence type="predicted"/>
<dbReference type="EMBL" id="OZ034825">
    <property type="protein sequence ID" value="CAL1680617.1"/>
    <property type="molecule type" value="Genomic_DNA"/>
</dbReference>
<sequence>MDTQLTKIDKLSTPAASYNFVSSSDLEYVYQSTGRCGRVANPYRSPQERGLLSGPVPKPCYRNPFPVTDRKSGVLDDREKRARRIEYKGRMVDIVPPRMNLSDEGRDFGKRAKEWTENYQRNAKAYRRLCNRLTFCQMTEILDSIMKLKGELVFSNFN</sequence>
<dbReference type="Proteomes" id="UP001497644">
    <property type="component" value="Chromosome 2"/>
</dbReference>
<name>A0AAV2NKA3_9HYME</name>